<dbReference type="Proteomes" id="UP000306602">
    <property type="component" value="Unassembled WGS sequence"/>
</dbReference>
<keyword evidence="2" id="KW-0808">Transferase</keyword>
<protein>
    <submittedName>
        <fullName evidence="2">GNAT family N-acetyltransferase</fullName>
    </submittedName>
</protein>
<accession>A0A4S4NAE8</accession>
<evidence type="ECO:0000313" key="2">
    <source>
        <dbReference type="EMBL" id="THH35407.1"/>
    </source>
</evidence>
<feature type="domain" description="N-acetyltransferase" evidence="1">
    <location>
        <begin position="103"/>
        <end position="236"/>
    </location>
</feature>
<evidence type="ECO:0000259" key="1">
    <source>
        <dbReference type="PROSITE" id="PS51186"/>
    </source>
</evidence>
<dbReference type="Gene3D" id="3.40.630.30">
    <property type="match status" value="1"/>
</dbReference>
<dbReference type="GO" id="GO:0016747">
    <property type="term" value="F:acyltransferase activity, transferring groups other than amino-acyl groups"/>
    <property type="evidence" value="ECO:0007669"/>
    <property type="project" value="InterPro"/>
</dbReference>
<keyword evidence="3" id="KW-1185">Reference proteome</keyword>
<dbReference type="AlphaFoldDB" id="A0A4S4NAE8"/>
<gene>
    <name evidence="2" type="ORF">E4Z66_16475</name>
</gene>
<organism evidence="2 3">
    <name type="scientific">Aliishimia ponticola</name>
    <dbReference type="NCBI Taxonomy" id="2499833"/>
    <lineage>
        <taxon>Bacteria</taxon>
        <taxon>Pseudomonadati</taxon>
        <taxon>Pseudomonadota</taxon>
        <taxon>Alphaproteobacteria</taxon>
        <taxon>Rhodobacterales</taxon>
        <taxon>Paracoccaceae</taxon>
        <taxon>Aliishimia</taxon>
    </lineage>
</organism>
<dbReference type="SUPFAM" id="SSF55729">
    <property type="entry name" value="Acyl-CoA N-acyltransferases (Nat)"/>
    <property type="match status" value="1"/>
</dbReference>
<dbReference type="PROSITE" id="PS51186">
    <property type="entry name" value="GNAT"/>
    <property type="match status" value="1"/>
</dbReference>
<comment type="caution">
    <text evidence="2">The sequence shown here is derived from an EMBL/GenBank/DDBJ whole genome shotgun (WGS) entry which is preliminary data.</text>
</comment>
<dbReference type="InterPro" id="IPR016181">
    <property type="entry name" value="Acyl_CoA_acyltransferase"/>
</dbReference>
<dbReference type="Pfam" id="PF00583">
    <property type="entry name" value="Acetyltransf_1"/>
    <property type="match status" value="1"/>
</dbReference>
<proteinExistence type="predicted"/>
<evidence type="ECO:0000313" key="3">
    <source>
        <dbReference type="Proteomes" id="UP000306602"/>
    </source>
</evidence>
<dbReference type="InterPro" id="IPR000182">
    <property type="entry name" value="GNAT_dom"/>
</dbReference>
<dbReference type="RefSeq" id="WP_136464140.1">
    <property type="nucleotide sequence ID" value="NZ_SRKY01000004.1"/>
</dbReference>
<dbReference type="EMBL" id="SRKY01000004">
    <property type="protein sequence ID" value="THH35407.1"/>
    <property type="molecule type" value="Genomic_DNA"/>
</dbReference>
<name>A0A4S4NAE8_9RHOB</name>
<sequence>MTTAQQLYALCEATWPPRKAWEQDGWTLRDGAGGGKRVSASTRAATDADVAKAENAMREMGQRPLFMIRDGDADLDAELEARGYAIVDPVNMYACPITQLTDIEIPRVTAFAIWEPLAIMQEIWAQGGIGPDRLAVMARAKTKTGILARWNEKPAGAAFAAAADGGCMVHAVEILPHQRKQGVAGWVMRKAAFWGAEQGATTLSVLCTQANTGANALYTSLGMTLEGQYHYRQLED</sequence>
<dbReference type="OrthoDB" id="7301318at2"/>
<reference evidence="2 3" key="1">
    <citation type="submission" date="2019-04" db="EMBL/GenBank/DDBJ databases">
        <title>Shimia ponticola sp. nov., isolated from seawater.</title>
        <authorList>
            <person name="Kim Y.-O."/>
            <person name="Yoon J.-H."/>
        </authorList>
    </citation>
    <scope>NUCLEOTIDE SEQUENCE [LARGE SCALE GENOMIC DNA]</scope>
    <source>
        <strain evidence="2 3">MYP11</strain>
    </source>
</reference>